<dbReference type="AlphaFoldDB" id="A0A0P1HSU5"/>
<sequence length="251" mass="26713">MSVSQADFTRAMMDAGQPVPDGLTDHLGQPAGRRFSVYRNNVAVSLTEAMHSAFPVISKLLGKQNMDGLAGIYLRRHPPSSPLMMFYGAEFPTFLEGMEQLKHLGYLGDVARLELALRRAYHAADAAPIAPEALGALPPDALLDTRLELAPAVQVLRSPWPLHAIWRYNTEDGAPKPAAQAEDVLITRPEFDPIPQVLPPAGAVWISALMAGATIGAAMEQAAAENEAFDLGATLALLLQGGAVTGLNSKG</sequence>
<reference evidence="2 3" key="1">
    <citation type="submission" date="2015-09" db="EMBL/GenBank/DDBJ databases">
        <authorList>
            <consortium name="Swine Surveillance"/>
        </authorList>
    </citation>
    <scope>NUCLEOTIDE SEQUENCE [LARGE SCALE GENOMIC DNA]</scope>
    <source>
        <strain evidence="2 3">CECT 8399</strain>
    </source>
</reference>
<evidence type="ECO:0000313" key="3">
    <source>
        <dbReference type="Proteomes" id="UP000051326"/>
    </source>
</evidence>
<dbReference type="STRING" id="1396826.PHA8399_04001"/>
<dbReference type="Gene3D" id="1.10.150.690">
    <property type="entry name" value="DUF2063"/>
    <property type="match status" value="1"/>
</dbReference>
<evidence type="ECO:0000259" key="1">
    <source>
        <dbReference type="Pfam" id="PF09836"/>
    </source>
</evidence>
<dbReference type="Proteomes" id="UP000051326">
    <property type="component" value="Unassembled WGS sequence"/>
</dbReference>
<protein>
    <recommendedName>
        <fullName evidence="1">Putative DNA-binding domain-containing protein</fullName>
    </recommendedName>
</protein>
<proteinExistence type="predicted"/>
<gene>
    <name evidence="2" type="ORF">PHA8399_04001</name>
</gene>
<accession>A0A0P1HSU5</accession>
<dbReference type="RefSeq" id="WP_058287841.1">
    <property type="nucleotide sequence ID" value="NZ_CYSR01000036.1"/>
</dbReference>
<organism evidence="2 3">
    <name type="scientific">Leisingera aquaemixtae</name>
    <dbReference type="NCBI Taxonomy" id="1396826"/>
    <lineage>
        <taxon>Bacteria</taxon>
        <taxon>Pseudomonadati</taxon>
        <taxon>Pseudomonadota</taxon>
        <taxon>Alphaproteobacteria</taxon>
        <taxon>Rhodobacterales</taxon>
        <taxon>Roseobacteraceae</taxon>
        <taxon>Leisingera</taxon>
    </lineage>
</organism>
<dbReference type="InterPro" id="IPR044922">
    <property type="entry name" value="DUF2063_N_sf"/>
</dbReference>
<evidence type="ECO:0000313" key="2">
    <source>
        <dbReference type="EMBL" id="CUI01853.1"/>
    </source>
</evidence>
<feature type="domain" description="Putative DNA-binding" evidence="1">
    <location>
        <begin position="5"/>
        <end position="95"/>
    </location>
</feature>
<dbReference type="InterPro" id="IPR018640">
    <property type="entry name" value="DUF2063"/>
</dbReference>
<dbReference type="Pfam" id="PF09836">
    <property type="entry name" value="DUF2063"/>
    <property type="match status" value="1"/>
</dbReference>
<name>A0A0P1HSU5_9RHOB</name>
<dbReference type="EMBL" id="CYSR01000036">
    <property type="protein sequence ID" value="CUI01853.1"/>
    <property type="molecule type" value="Genomic_DNA"/>
</dbReference>